<dbReference type="InterPro" id="IPR013783">
    <property type="entry name" value="Ig-like_fold"/>
</dbReference>
<dbReference type="Proteomes" id="UP000297540">
    <property type="component" value="Unassembled WGS sequence"/>
</dbReference>
<dbReference type="Pfam" id="PF07691">
    <property type="entry name" value="PA14"/>
    <property type="match status" value="1"/>
</dbReference>
<comment type="similarity">
    <text evidence="1">Belongs to the glycosyl hydrolase 3 family.</text>
</comment>
<dbReference type="GO" id="GO:0031222">
    <property type="term" value="P:arabinan catabolic process"/>
    <property type="evidence" value="ECO:0007669"/>
    <property type="project" value="TreeGrafter"/>
</dbReference>
<reference evidence="6 7" key="1">
    <citation type="journal article" date="2017" name="Int. J. Syst. Evol. Microbiol.">
        <title>Mucilaginibacterpsychrotolerans sp. nov., isolated from peatlands.</title>
        <authorList>
            <person name="Deng Y."/>
            <person name="Shen L."/>
            <person name="Xu B."/>
            <person name="Liu Y."/>
            <person name="Gu Z."/>
            <person name="Liu H."/>
            <person name="Zhou Y."/>
        </authorList>
    </citation>
    <scope>NUCLEOTIDE SEQUENCE [LARGE SCALE GENOMIC DNA]</scope>
    <source>
        <strain evidence="6 7">NH7-4</strain>
    </source>
</reference>
<evidence type="ECO:0000256" key="4">
    <source>
        <dbReference type="SAM" id="SignalP"/>
    </source>
</evidence>
<dbReference type="OrthoDB" id="9758670at2"/>
<dbReference type="InterPro" id="IPR036881">
    <property type="entry name" value="Glyco_hydro_3_C_sf"/>
</dbReference>
<keyword evidence="3 6" id="KW-0378">Hydrolase</keyword>
<dbReference type="Gene3D" id="3.40.50.1700">
    <property type="entry name" value="Glycoside hydrolase family 3 C-terminal domain"/>
    <property type="match status" value="2"/>
</dbReference>
<dbReference type="GO" id="GO:0046556">
    <property type="term" value="F:alpha-L-arabinofuranosidase activity"/>
    <property type="evidence" value="ECO:0007669"/>
    <property type="project" value="TreeGrafter"/>
</dbReference>
<feature type="signal peptide" evidence="4">
    <location>
        <begin position="1"/>
        <end position="23"/>
    </location>
</feature>
<evidence type="ECO:0000256" key="1">
    <source>
        <dbReference type="ARBA" id="ARBA00005336"/>
    </source>
</evidence>
<dbReference type="PANTHER" id="PTHR42721:SF3">
    <property type="entry name" value="BETA-D-XYLOSIDASE 5-RELATED"/>
    <property type="match status" value="1"/>
</dbReference>
<feature type="chain" id="PRO_5021410724" evidence="4">
    <location>
        <begin position="24"/>
        <end position="876"/>
    </location>
</feature>
<dbReference type="PANTHER" id="PTHR42721">
    <property type="entry name" value="SUGAR HYDROLASE-RELATED"/>
    <property type="match status" value="1"/>
</dbReference>
<proteinExistence type="inferred from homology"/>
<dbReference type="PROSITE" id="PS51820">
    <property type="entry name" value="PA14"/>
    <property type="match status" value="1"/>
</dbReference>
<gene>
    <name evidence="6" type="ORF">E2R66_11940</name>
</gene>
<evidence type="ECO:0000256" key="2">
    <source>
        <dbReference type="ARBA" id="ARBA00022729"/>
    </source>
</evidence>
<dbReference type="InterPro" id="IPR011658">
    <property type="entry name" value="PA14_dom"/>
</dbReference>
<dbReference type="Gene3D" id="2.60.40.10">
    <property type="entry name" value="Immunoglobulins"/>
    <property type="match status" value="1"/>
</dbReference>
<dbReference type="GO" id="GO:0009044">
    <property type="term" value="F:xylan 1,4-beta-xylosidase activity"/>
    <property type="evidence" value="ECO:0007669"/>
    <property type="project" value="InterPro"/>
</dbReference>
<dbReference type="SMART" id="SM00758">
    <property type="entry name" value="PA14"/>
    <property type="match status" value="1"/>
</dbReference>
<dbReference type="GO" id="GO:0045493">
    <property type="term" value="P:xylan catabolic process"/>
    <property type="evidence" value="ECO:0007669"/>
    <property type="project" value="InterPro"/>
</dbReference>
<dbReference type="Gene3D" id="3.20.20.300">
    <property type="entry name" value="Glycoside hydrolase, family 3, N-terminal domain"/>
    <property type="match status" value="1"/>
</dbReference>
<feature type="domain" description="PA14" evidence="5">
    <location>
        <begin position="468"/>
        <end position="607"/>
    </location>
</feature>
<dbReference type="SUPFAM" id="SSF56988">
    <property type="entry name" value="Anthrax protective antigen"/>
    <property type="match status" value="1"/>
</dbReference>
<dbReference type="InterPro" id="IPR017853">
    <property type="entry name" value="GH"/>
</dbReference>
<dbReference type="InterPro" id="IPR026891">
    <property type="entry name" value="Fn3-like"/>
</dbReference>
<dbReference type="Pfam" id="PF01915">
    <property type="entry name" value="Glyco_hydro_3_C"/>
    <property type="match status" value="1"/>
</dbReference>
<sequence>MRYLNTRWSKPFLLILVCSICGSALNKLKAQGNALPFQNAKLSADARAADLVKRLTLEEKVLQMLNKAPAITRLSIPAYDWWNESLHGVARTEYNVTVYPQAIGMAAGWDPAAFKLMGTYIAQEGRAIYNLSAANGSTGIYHGLTYWTPNINIFRDPRWGRGQETYGEDPFLTGQLGKGFVNGLQGTDPHYLTAAACAKHFAVHSGPEPSRHTFNTTVSNYDLWDTYLPAFKELIVNAKVAGVMCAYNALGGQPCCGNDLLMTDILRNQWKFKGYVTSDCWAIDDFFKNHKTHTGPASAAADAVFHGTDLECGTDAYKALVQAVKDKLIDEEQINVSVRRLFAIRFRLGLFDKDCKYNLIGREVLEAKPHQQLALKMARQSIVLLKNEGQLLPLKRTYKKIAVIGPNADNETSVLGNYNGFPSVITTPLKAIRAKFGAGTDVYYERATSYTDNRVASAINNPAVFSIDGHRGFKVAYFKNTELSGEPVFTNYGETIAHRWPENGDVAGGIKANGFSARWSTVFVPDSTGLYSFKITGRDGYRLLVDGVEKAADWRQHGSTTIDFVQQYTAGKPYQIALEFYQGSAPGRIAAIKMVPGRVKENKPEAIAARVSDADVIVFVGGISPELEGEEMPVSQPGFSGGDRTSIALPAIQTETLKALYATGKPVVLVLMTGSAIAMNWENEHIPAIVNGWYGGQAAGDAIADVLFGDYNPSGRLPVTFYKSDRDLPPFESYAMAGRTYRYFKGEVAYPFGFGLSYSQFGYSFGKQKMKVSAGKITGLVNVKNQGAKAGDEVVQVYIQYPDGVNEMLPIKELRQFNRINLSPGASKNVAVSIPLSSLKKWNEQAGKLTLRPGKYKILIGPNSKDSALQAEVYLN</sequence>
<dbReference type="InterPro" id="IPR037524">
    <property type="entry name" value="PA14/GLEYA"/>
</dbReference>
<protein>
    <submittedName>
        <fullName evidence="6">Glycosyl hydrolase</fullName>
    </submittedName>
</protein>
<organism evidence="6 7">
    <name type="scientific">Mucilaginibacter psychrotolerans</name>
    <dbReference type="NCBI Taxonomy" id="1524096"/>
    <lineage>
        <taxon>Bacteria</taxon>
        <taxon>Pseudomonadati</taxon>
        <taxon>Bacteroidota</taxon>
        <taxon>Sphingobacteriia</taxon>
        <taxon>Sphingobacteriales</taxon>
        <taxon>Sphingobacteriaceae</taxon>
        <taxon>Mucilaginibacter</taxon>
    </lineage>
</organism>
<keyword evidence="7" id="KW-1185">Reference proteome</keyword>
<dbReference type="InterPro" id="IPR002772">
    <property type="entry name" value="Glyco_hydro_3_C"/>
</dbReference>
<dbReference type="Pfam" id="PF00933">
    <property type="entry name" value="Glyco_hydro_3"/>
    <property type="match status" value="1"/>
</dbReference>
<dbReference type="InterPro" id="IPR036962">
    <property type="entry name" value="Glyco_hydro_3_N_sf"/>
</dbReference>
<evidence type="ECO:0000313" key="6">
    <source>
        <dbReference type="EMBL" id="TFF37504.1"/>
    </source>
</evidence>
<evidence type="ECO:0000259" key="5">
    <source>
        <dbReference type="PROSITE" id="PS51820"/>
    </source>
</evidence>
<dbReference type="PRINTS" id="PR00133">
    <property type="entry name" value="GLHYDRLASE3"/>
</dbReference>
<dbReference type="InterPro" id="IPR001764">
    <property type="entry name" value="Glyco_hydro_3_N"/>
</dbReference>
<dbReference type="SUPFAM" id="SSF51445">
    <property type="entry name" value="(Trans)glycosidases"/>
    <property type="match status" value="1"/>
</dbReference>
<dbReference type="SMART" id="SM01217">
    <property type="entry name" value="Fn3_like"/>
    <property type="match status" value="1"/>
</dbReference>
<evidence type="ECO:0000313" key="7">
    <source>
        <dbReference type="Proteomes" id="UP000297540"/>
    </source>
</evidence>
<accession>A0A4Y8SGC0</accession>
<dbReference type="Pfam" id="PF14310">
    <property type="entry name" value="Fn3-like"/>
    <property type="match status" value="1"/>
</dbReference>
<dbReference type="SUPFAM" id="SSF52279">
    <property type="entry name" value="Beta-D-glucan exohydrolase, C-terminal domain"/>
    <property type="match status" value="1"/>
</dbReference>
<dbReference type="RefSeq" id="WP_133230967.1">
    <property type="nucleotide sequence ID" value="NZ_SOZE01000010.1"/>
</dbReference>
<dbReference type="AlphaFoldDB" id="A0A4Y8SGC0"/>
<dbReference type="EMBL" id="SOZE01000010">
    <property type="protein sequence ID" value="TFF37504.1"/>
    <property type="molecule type" value="Genomic_DNA"/>
</dbReference>
<name>A0A4Y8SGC0_9SPHI</name>
<keyword evidence="2 4" id="KW-0732">Signal</keyword>
<evidence type="ECO:0000256" key="3">
    <source>
        <dbReference type="ARBA" id="ARBA00022801"/>
    </source>
</evidence>
<dbReference type="InterPro" id="IPR044993">
    <property type="entry name" value="BXL"/>
</dbReference>
<comment type="caution">
    <text evidence="6">The sequence shown here is derived from an EMBL/GenBank/DDBJ whole genome shotgun (WGS) entry which is preliminary data.</text>
</comment>